<dbReference type="InterPro" id="IPR007577">
    <property type="entry name" value="GlycoTrfase_DXD_sugar-bd_CS"/>
</dbReference>
<feature type="transmembrane region" description="Helical" evidence="1">
    <location>
        <begin position="12"/>
        <end position="33"/>
    </location>
</feature>
<sequence length="339" mass="39618">MYKVSLGKLLPFLAVFIYLAVTFKLFFIDWKLYEADEFLRFPSCTESIFNVDCDPSSCLRKPSPPPSTKAQINTKCHQISTQLISVHSHPREASDNLSTPNTIHFISLGQWKFTFLNYLSVKSAHVFAKPLYMVVHGDTQPHGIWWNRTITDIPNIYFAKRNRPLRIQGVYVPWVEHSSDILRIHTVFDNGGIYIDTDVLILKSFYPLRQFSMTLGRESHYGLGSSIIIAKPRAPFLCHWLSAYCSYRPFVWNWARYAVWSPHELAAQHPHLIHVEDKNLLHPSWHEPDLLFKGNYDWSENYAMHIWHRFGYVPETPEEIMHLNTTIGQVMRHVYQSKL</sequence>
<dbReference type="AlphaFoldDB" id="R7UWD8"/>
<reference evidence="3" key="3">
    <citation type="submission" date="2015-06" db="UniProtKB">
        <authorList>
            <consortium name="EnsemblMetazoa"/>
        </authorList>
    </citation>
    <scope>IDENTIFICATION</scope>
</reference>
<dbReference type="InterPro" id="IPR029044">
    <property type="entry name" value="Nucleotide-diphossugar_trans"/>
</dbReference>
<keyword evidence="4" id="KW-1185">Reference proteome</keyword>
<dbReference type="SUPFAM" id="SSF53448">
    <property type="entry name" value="Nucleotide-diphospho-sugar transferases"/>
    <property type="match status" value="1"/>
</dbReference>
<evidence type="ECO:0000313" key="2">
    <source>
        <dbReference type="EMBL" id="ELU07691.1"/>
    </source>
</evidence>
<keyword evidence="1" id="KW-0812">Transmembrane</keyword>
<reference evidence="4" key="1">
    <citation type="submission" date="2012-12" db="EMBL/GenBank/DDBJ databases">
        <authorList>
            <person name="Hellsten U."/>
            <person name="Grimwood J."/>
            <person name="Chapman J.A."/>
            <person name="Shapiro H."/>
            <person name="Aerts A."/>
            <person name="Otillar R.P."/>
            <person name="Terry A.Y."/>
            <person name="Boore J.L."/>
            <person name="Simakov O."/>
            <person name="Marletaz F."/>
            <person name="Cho S.-J."/>
            <person name="Edsinger-Gonzales E."/>
            <person name="Havlak P."/>
            <person name="Kuo D.-H."/>
            <person name="Larsson T."/>
            <person name="Lv J."/>
            <person name="Arendt D."/>
            <person name="Savage R."/>
            <person name="Osoegawa K."/>
            <person name="de Jong P."/>
            <person name="Lindberg D.R."/>
            <person name="Seaver E.C."/>
            <person name="Weisblat D.A."/>
            <person name="Putnam N.H."/>
            <person name="Grigoriev I.V."/>
            <person name="Rokhsar D.S."/>
        </authorList>
    </citation>
    <scope>NUCLEOTIDE SEQUENCE</scope>
    <source>
        <strain evidence="4">I ESC-2004</strain>
    </source>
</reference>
<proteinExistence type="predicted"/>
<dbReference type="EMBL" id="AMQN01006984">
    <property type="status" value="NOT_ANNOTATED_CDS"/>
    <property type="molecule type" value="Genomic_DNA"/>
</dbReference>
<keyword evidence="1" id="KW-0472">Membrane</keyword>
<dbReference type="PANTHER" id="PTHR46830:SF1">
    <property type="entry name" value="ALPHA-1,4-N-ACETYLGLUCOSAMINYLTRANSFERASE"/>
    <property type="match status" value="1"/>
</dbReference>
<dbReference type="Gene3D" id="3.90.550.20">
    <property type="match status" value="1"/>
</dbReference>
<dbReference type="PANTHER" id="PTHR46830">
    <property type="entry name" value="TRANSFERASE, PUTATIVE-RELATED"/>
    <property type="match status" value="1"/>
</dbReference>
<keyword evidence="1" id="KW-1133">Transmembrane helix</keyword>
<dbReference type="Proteomes" id="UP000014760">
    <property type="component" value="Unassembled WGS sequence"/>
</dbReference>
<name>R7UWD8_CAPTE</name>
<dbReference type="HOGENOM" id="CLU_819508_0_0_1"/>
<organism evidence="2">
    <name type="scientific">Capitella teleta</name>
    <name type="common">Polychaete worm</name>
    <dbReference type="NCBI Taxonomy" id="283909"/>
    <lineage>
        <taxon>Eukaryota</taxon>
        <taxon>Metazoa</taxon>
        <taxon>Spiralia</taxon>
        <taxon>Lophotrochozoa</taxon>
        <taxon>Annelida</taxon>
        <taxon>Polychaeta</taxon>
        <taxon>Sedentaria</taxon>
        <taxon>Scolecida</taxon>
        <taxon>Capitellidae</taxon>
        <taxon>Capitella</taxon>
    </lineage>
</organism>
<dbReference type="OrthoDB" id="6150660at2759"/>
<protein>
    <recommendedName>
        <fullName evidence="5">Alpha-1,4-N-acetylglucosaminyltransferase</fullName>
    </recommendedName>
</protein>
<evidence type="ECO:0000313" key="4">
    <source>
        <dbReference type="Proteomes" id="UP000014760"/>
    </source>
</evidence>
<evidence type="ECO:0000313" key="3">
    <source>
        <dbReference type="EnsemblMetazoa" id="CapteP189062"/>
    </source>
</evidence>
<dbReference type="EMBL" id="KB299669">
    <property type="protein sequence ID" value="ELU07691.1"/>
    <property type="molecule type" value="Genomic_DNA"/>
</dbReference>
<gene>
    <name evidence="2" type="ORF">CAPTEDRAFT_189062</name>
</gene>
<accession>R7UWD8</accession>
<dbReference type="EnsemblMetazoa" id="CapteT189062">
    <property type="protein sequence ID" value="CapteP189062"/>
    <property type="gene ID" value="CapteG189062"/>
</dbReference>
<dbReference type="OMA" id="YAIHLYV"/>
<evidence type="ECO:0000256" key="1">
    <source>
        <dbReference type="SAM" id="Phobius"/>
    </source>
</evidence>
<reference evidence="2 4" key="2">
    <citation type="journal article" date="2013" name="Nature">
        <title>Insights into bilaterian evolution from three spiralian genomes.</title>
        <authorList>
            <person name="Simakov O."/>
            <person name="Marletaz F."/>
            <person name="Cho S.J."/>
            <person name="Edsinger-Gonzales E."/>
            <person name="Havlak P."/>
            <person name="Hellsten U."/>
            <person name="Kuo D.H."/>
            <person name="Larsson T."/>
            <person name="Lv J."/>
            <person name="Arendt D."/>
            <person name="Savage R."/>
            <person name="Osoegawa K."/>
            <person name="de Jong P."/>
            <person name="Grimwood J."/>
            <person name="Chapman J.A."/>
            <person name="Shapiro H."/>
            <person name="Aerts A."/>
            <person name="Otillar R.P."/>
            <person name="Terry A.Y."/>
            <person name="Boore J.L."/>
            <person name="Grigoriev I.V."/>
            <person name="Lindberg D.R."/>
            <person name="Seaver E.C."/>
            <person name="Weisblat D.A."/>
            <person name="Putnam N.H."/>
            <person name="Rokhsar D.S."/>
        </authorList>
    </citation>
    <scope>NUCLEOTIDE SEQUENCE</scope>
    <source>
        <strain evidence="2 4">I ESC-2004</strain>
    </source>
</reference>
<evidence type="ECO:0008006" key="5">
    <source>
        <dbReference type="Google" id="ProtNLM"/>
    </source>
</evidence>
<dbReference type="Pfam" id="PF04488">
    <property type="entry name" value="Gly_transf_sug"/>
    <property type="match status" value="1"/>
</dbReference>